<keyword evidence="4" id="KW-1185">Reference proteome</keyword>
<evidence type="ECO:0000256" key="2">
    <source>
        <dbReference type="SAM" id="Phobius"/>
    </source>
</evidence>
<accession>A0A558CDP3</accession>
<keyword evidence="2" id="KW-1133">Transmembrane helix</keyword>
<name>A0A558CDP3_9PSEU</name>
<feature type="transmembrane region" description="Helical" evidence="2">
    <location>
        <begin position="6"/>
        <end position="23"/>
    </location>
</feature>
<keyword evidence="2" id="KW-0812">Transmembrane</keyword>
<dbReference type="AlphaFoldDB" id="A0A558CDP3"/>
<dbReference type="EMBL" id="VJWX01000197">
    <property type="protein sequence ID" value="TVT46896.1"/>
    <property type="molecule type" value="Genomic_DNA"/>
</dbReference>
<evidence type="ECO:0000313" key="4">
    <source>
        <dbReference type="Proteomes" id="UP000320011"/>
    </source>
</evidence>
<reference evidence="3 4" key="2">
    <citation type="submission" date="2019-08" db="EMBL/GenBank/DDBJ databases">
        <title>Amycolatopsis acidicola sp. nov., isolated from peat swamp forest soil.</title>
        <authorList>
            <person name="Srisuk N."/>
        </authorList>
    </citation>
    <scope>NUCLEOTIDE SEQUENCE [LARGE SCALE GENOMIC DNA]</scope>
    <source>
        <strain evidence="3 4">TBRC 6029</strain>
    </source>
</reference>
<sequence>MSGPVEIVLIIAAIGYVLARRLLGEPAEGRRLVLLPVVLTGVGIMDLTRVTLSPVAIGFVAGTTVISLVLGLLRGASIRVFERNDVVFLRYTATTIVLWAVNLAIKFSASVVLGLVDPKAEHATGSGMMFTFGAGMVVEGLAVLSKATRSGGRIAWQKGGSGQQDTPSSPFGGLRQKVRTTDWSQQRRRGSGGLTALIDDVRDLGFRQPNDGTGPHHEPGHSADRRPRGR</sequence>
<feature type="region of interest" description="Disordered" evidence="1">
    <location>
        <begin position="154"/>
        <end position="230"/>
    </location>
</feature>
<evidence type="ECO:0000313" key="3">
    <source>
        <dbReference type="EMBL" id="TVT46896.1"/>
    </source>
</evidence>
<feature type="transmembrane region" description="Helical" evidence="2">
    <location>
        <begin position="56"/>
        <end position="76"/>
    </location>
</feature>
<dbReference type="OrthoDB" id="4463103at2"/>
<reference evidence="3 4" key="1">
    <citation type="submission" date="2019-07" db="EMBL/GenBank/DDBJ databases">
        <authorList>
            <person name="Duangmal K."/>
            <person name="Teo W.F.A."/>
        </authorList>
    </citation>
    <scope>NUCLEOTIDE SEQUENCE [LARGE SCALE GENOMIC DNA]</scope>
    <source>
        <strain evidence="3 4">TBRC 6029</strain>
    </source>
</reference>
<feature type="compositionally biased region" description="Basic and acidic residues" evidence="1">
    <location>
        <begin position="214"/>
        <end position="230"/>
    </location>
</feature>
<dbReference type="Proteomes" id="UP000320011">
    <property type="component" value="Unassembled WGS sequence"/>
</dbReference>
<feature type="transmembrane region" description="Helical" evidence="2">
    <location>
        <begin position="88"/>
        <end position="105"/>
    </location>
</feature>
<evidence type="ECO:0000256" key="1">
    <source>
        <dbReference type="SAM" id="MobiDB-lite"/>
    </source>
</evidence>
<keyword evidence="2" id="KW-0472">Membrane</keyword>
<protein>
    <submittedName>
        <fullName evidence="3">DUF1453 domain-containing protein</fullName>
    </submittedName>
</protein>
<organism evidence="3 4">
    <name type="scientific">Amycolatopsis rhizosphaerae</name>
    <dbReference type="NCBI Taxonomy" id="2053003"/>
    <lineage>
        <taxon>Bacteria</taxon>
        <taxon>Bacillati</taxon>
        <taxon>Actinomycetota</taxon>
        <taxon>Actinomycetes</taxon>
        <taxon>Pseudonocardiales</taxon>
        <taxon>Pseudonocardiaceae</taxon>
        <taxon>Amycolatopsis</taxon>
    </lineage>
</organism>
<dbReference type="RefSeq" id="WP_144590178.1">
    <property type="nucleotide sequence ID" value="NZ_VJWX01000197.1"/>
</dbReference>
<proteinExistence type="predicted"/>
<comment type="caution">
    <text evidence="3">The sequence shown here is derived from an EMBL/GenBank/DDBJ whole genome shotgun (WGS) entry which is preliminary data.</text>
</comment>
<gene>
    <name evidence="3" type="ORF">FNH05_19730</name>
</gene>
<feature type="transmembrane region" description="Helical" evidence="2">
    <location>
        <begin position="125"/>
        <end position="144"/>
    </location>
</feature>